<gene>
    <name evidence="3" type="ORF">CUNI_LOCUS19328</name>
</gene>
<sequence>MLAAVDVHGKLTIRLHKATSDNNTWIGVIDDGISASDDSLGALYYVVAVILIYGMSIVMMIASHIRKNKQDNQLRNYLKEMAKLRKDDRRDQVLSKMTDLAMRRQQEECKQKLQEKLKDTSMDSDADSETSQLVQKVPREDTADSSFLSPDYCNSPESTSPLSDSRYTFVPERTRTPSFHEYRKWKRKGNRSQSLQDYKQVRTQGRQSNSLYDHRAVFIYTDKRSTSQNELRLSPLCSRERSSAVHETHPFRWYNPKLSPAAGSAKFHKVSVNKQSKQTCEIRINLPANFHIVDEDGVL</sequence>
<reference evidence="3" key="1">
    <citation type="submission" date="2021-04" db="EMBL/GenBank/DDBJ databases">
        <authorList>
            <consortium name="Molecular Ecology Group"/>
        </authorList>
    </citation>
    <scope>NUCLEOTIDE SEQUENCE</scope>
</reference>
<keyword evidence="2" id="KW-0812">Transmembrane</keyword>
<dbReference type="Proteomes" id="UP000678393">
    <property type="component" value="Unassembled WGS sequence"/>
</dbReference>
<dbReference type="AlphaFoldDB" id="A0A8S4A079"/>
<proteinExistence type="predicted"/>
<keyword evidence="4" id="KW-1185">Reference proteome</keyword>
<organism evidence="3 4">
    <name type="scientific">Candidula unifasciata</name>
    <dbReference type="NCBI Taxonomy" id="100452"/>
    <lineage>
        <taxon>Eukaryota</taxon>
        <taxon>Metazoa</taxon>
        <taxon>Spiralia</taxon>
        <taxon>Lophotrochozoa</taxon>
        <taxon>Mollusca</taxon>
        <taxon>Gastropoda</taxon>
        <taxon>Heterobranchia</taxon>
        <taxon>Euthyneura</taxon>
        <taxon>Panpulmonata</taxon>
        <taxon>Eupulmonata</taxon>
        <taxon>Stylommatophora</taxon>
        <taxon>Helicina</taxon>
        <taxon>Helicoidea</taxon>
        <taxon>Geomitridae</taxon>
        <taxon>Candidula</taxon>
    </lineage>
</organism>
<accession>A0A8S4A079</accession>
<evidence type="ECO:0000256" key="2">
    <source>
        <dbReference type="SAM" id="Phobius"/>
    </source>
</evidence>
<keyword evidence="2" id="KW-1133">Transmembrane helix</keyword>
<keyword evidence="2" id="KW-0472">Membrane</keyword>
<evidence type="ECO:0000256" key="1">
    <source>
        <dbReference type="SAM" id="MobiDB-lite"/>
    </source>
</evidence>
<feature type="compositionally biased region" description="Basic and acidic residues" evidence="1">
    <location>
        <begin position="107"/>
        <end position="121"/>
    </location>
</feature>
<protein>
    <submittedName>
        <fullName evidence="3">Uncharacterized protein</fullName>
    </submittedName>
</protein>
<evidence type="ECO:0000313" key="3">
    <source>
        <dbReference type="EMBL" id="CAG5133770.1"/>
    </source>
</evidence>
<dbReference type="EMBL" id="CAJHNH020006468">
    <property type="protein sequence ID" value="CAG5133770.1"/>
    <property type="molecule type" value="Genomic_DNA"/>
</dbReference>
<name>A0A8S4A079_9EUPU</name>
<feature type="transmembrane region" description="Helical" evidence="2">
    <location>
        <begin position="42"/>
        <end position="65"/>
    </location>
</feature>
<feature type="region of interest" description="Disordered" evidence="1">
    <location>
        <begin position="107"/>
        <end position="165"/>
    </location>
</feature>
<feature type="compositionally biased region" description="Polar residues" evidence="1">
    <location>
        <begin position="155"/>
        <end position="165"/>
    </location>
</feature>
<comment type="caution">
    <text evidence="3">The sequence shown here is derived from an EMBL/GenBank/DDBJ whole genome shotgun (WGS) entry which is preliminary data.</text>
</comment>
<evidence type="ECO:0000313" key="4">
    <source>
        <dbReference type="Proteomes" id="UP000678393"/>
    </source>
</evidence>
<dbReference type="OrthoDB" id="6085330at2759"/>